<sequence>MKHPSPVTQLAIPPRQQGAVLITSLIFLTVLTLIGVVSMQSTSMDYQMSTNAVLRDRAFYFSENGRQAMGSVLDDHLFERGWTGNVTLPTGLAIADTSKDLYNGNDSGESLANSTSLTVDATHQLDGNGDGDVTDGEDSNSQIIVYKTQTQWAAGAGTAMAAGYEGLGKAAAAGGVHVFFELRSRGTSIAGAQATTAAEYRAILKN</sequence>
<keyword evidence="1" id="KW-0812">Transmembrane</keyword>
<dbReference type="Pfam" id="PF14341">
    <property type="entry name" value="PilX_N"/>
    <property type="match status" value="1"/>
</dbReference>
<dbReference type="EMBL" id="UOFU01000125">
    <property type="protein sequence ID" value="VAW97595.1"/>
    <property type="molecule type" value="Genomic_DNA"/>
</dbReference>
<keyword evidence="1" id="KW-0472">Membrane</keyword>
<evidence type="ECO:0000313" key="3">
    <source>
        <dbReference type="EMBL" id="VAW97595.1"/>
    </source>
</evidence>
<proteinExistence type="predicted"/>
<gene>
    <name evidence="3" type="ORF">MNBD_GAMMA20-748</name>
</gene>
<name>A0A3B0ZVL2_9ZZZZ</name>
<dbReference type="AlphaFoldDB" id="A0A3B0ZVL2"/>
<protein>
    <recommendedName>
        <fullName evidence="2">Type 4 fimbrial biogenesis protein PilX N-terminal domain-containing protein</fullName>
    </recommendedName>
</protein>
<evidence type="ECO:0000256" key="1">
    <source>
        <dbReference type="SAM" id="Phobius"/>
    </source>
</evidence>
<feature type="transmembrane region" description="Helical" evidence="1">
    <location>
        <begin position="20"/>
        <end position="39"/>
    </location>
</feature>
<accession>A0A3B0ZVL2</accession>
<evidence type="ECO:0000259" key="2">
    <source>
        <dbReference type="Pfam" id="PF14341"/>
    </source>
</evidence>
<dbReference type="InterPro" id="IPR025746">
    <property type="entry name" value="PilX_N_dom"/>
</dbReference>
<feature type="domain" description="Type 4 fimbrial biogenesis protein PilX N-terminal" evidence="2">
    <location>
        <begin position="17"/>
        <end position="60"/>
    </location>
</feature>
<organism evidence="3">
    <name type="scientific">hydrothermal vent metagenome</name>
    <dbReference type="NCBI Taxonomy" id="652676"/>
    <lineage>
        <taxon>unclassified sequences</taxon>
        <taxon>metagenomes</taxon>
        <taxon>ecological metagenomes</taxon>
    </lineage>
</organism>
<keyword evidence="1" id="KW-1133">Transmembrane helix</keyword>
<reference evidence="3" key="1">
    <citation type="submission" date="2018-06" db="EMBL/GenBank/DDBJ databases">
        <authorList>
            <person name="Zhirakovskaya E."/>
        </authorList>
    </citation>
    <scope>NUCLEOTIDE SEQUENCE</scope>
</reference>